<reference evidence="2" key="1">
    <citation type="journal article" date="2020" name="Stud. Mycol.">
        <title>101 Dothideomycetes genomes: a test case for predicting lifestyles and emergence of pathogens.</title>
        <authorList>
            <person name="Haridas S."/>
            <person name="Albert R."/>
            <person name="Binder M."/>
            <person name="Bloem J."/>
            <person name="Labutti K."/>
            <person name="Salamov A."/>
            <person name="Andreopoulos B."/>
            <person name="Baker S."/>
            <person name="Barry K."/>
            <person name="Bills G."/>
            <person name="Bluhm B."/>
            <person name="Cannon C."/>
            <person name="Castanera R."/>
            <person name="Culley D."/>
            <person name="Daum C."/>
            <person name="Ezra D."/>
            <person name="Gonzalez J."/>
            <person name="Henrissat B."/>
            <person name="Kuo A."/>
            <person name="Liang C."/>
            <person name="Lipzen A."/>
            <person name="Lutzoni F."/>
            <person name="Magnuson J."/>
            <person name="Mondo S."/>
            <person name="Nolan M."/>
            <person name="Ohm R."/>
            <person name="Pangilinan J."/>
            <person name="Park H.-J."/>
            <person name="Ramirez L."/>
            <person name="Alfaro M."/>
            <person name="Sun H."/>
            <person name="Tritt A."/>
            <person name="Yoshinaga Y."/>
            <person name="Zwiers L.-H."/>
            <person name="Turgeon B."/>
            <person name="Goodwin S."/>
            <person name="Spatafora J."/>
            <person name="Crous P."/>
            <person name="Grigoriev I."/>
        </authorList>
    </citation>
    <scope>NUCLEOTIDE SEQUENCE</scope>
    <source>
        <strain evidence="2">CBS 107.79</strain>
    </source>
</reference>
<name>A0A6A5V4Z2_9PLEO</name>
<accession>A0A6A5V4Z2</accession>
<dbReference type="EMBL" id="ML976695">
    <property type="protein sequence ID" value="KAF1971122.1"/>
    <property type="molecule type" value="Genomic_DNA"/>
</dbReference>
<gene>
    <name evidence="2" type="ORF">BU23DRAFT_194672</name>
</gene>
<proteinExistence type="predicted"/>
<evidence type="ECO:0000256" key="1">
    <source>
        <dbReference type="SAM" id="MobiDB-lite"/>
    </source>
</evidence>
<feature type="region of interest" description="Disordered" evidence="1">
    <location>
        <begin position="1"/>
        <end position="22"/>
    </location>
</feature>
<dbReference type="AlphaFoldDB" id="A0A6A5V4Z2"/>
<organism evidence="2 3">
    <name type="scientific">Bimuria novae-zelandiae CBS 107.79</name>
    <dbReference type="NCBI Taxonomy" id="1447943"/>
    <lineage>
        <taxon>Eukaryota</taxon>
        <taxon>Fungi</taxon>
        <taxon>Dikarya</taxon>
        <taxon>Ascomycota</taxon>
        <taxon>Pezizomycotina</taxon>
        <taxon>Dothideomycetes</taxon>
        <taxon>Pleosporomycetidae</taxon>
        <taxon>Pleosporales</taxon>
        <taxon>Massarineae</taxon>
        <taxon>Didymosphaeriaceae</taxon>
        <taxon>Bimuria</taxon>
    </lineage>
</organism>
<sequence length="197" mass="21880">MAALQLRRMTMREDAAGNAERSSPLRIEVTETVAVYVEQHGLPTPPPSPVPAELFISRSESTTLRPDSKTCEALRCSILDITVSERCIVHARVLAQWATQHGKLLRLITMDWKDFSHYWGLQLQEHIGKTAYDIAERLSSGGSGAGMVLLAERDLCDVGLSLEDCKSLLDGFSLYISRRVVLADIPWMSSCEGCHHN</sequence>
<keyword evidence="3" id="KW-1185">Reference proteome</keyword>
<evidence type="ECO:0000313" key="3">
    <source>
        <dbReference type="Proteomes" id="UP000800036"/>
    </source>
</evidence>
<evidence type="ECO:0000313" key="2">
    <source>
        <dbReference type="EMBL" id="KAF1971122.1"/>
    </source>
</evidence>
<protein>
    <submittedName>
        <fullName evidence="2">Uncharacterized protein</fullName>
    </submittedName>
</protein>
<dbReference type="Proteomes" id="UP000800036">
    <property type="component" value="Unassembled WGS sequence"/>
</dbReference>